<sequence>VTRAYPERSVYTLDLPSTSTTFPTFHASLLRPFHPNDADTAPSRVLGRPGPVLTADGEEEWEIEDIIDERRRGRGVQYLVRWKNWGDEDAQWLPSRELQDCAALDRWLQ</sequence>
<name>A0ACB8RP89_9AGAM</name>
<feature type="non-terminal residue" evidence="1">
    <location>
        <position position="1"/>
    </location>
</feature>
<organism evidence="1 2">
    <name type="scientific">Auriscalpium vulgare</name>
    <dbReference type="NCBI Taxonomy" id="40419"/>
    <lineage>
        <taxon>Eukaryota</taxon>
        <taxon>Fungi</taxon>
        <taxon>Dikarya</taxon>
        <taxon>Basidiomycota</taxon>
        <taxon>Agaricomycotina</taxon>
        <taxon>Agaricomycetes</taxon>
        <taxon>Russulales</taxon>
        <taxon>Auriscalpiaceae</taxon>
        <taxon>Auriscalpium</taxon>
    </lineage>
</organism>
<evidence type="ECO:0000313" key="1">
    <source>
        <dbReference type="EMBL" id="KAI0045323.1"/>
    </source>
</evidence>
<protein>
    <submittedName>
        <fullName evidence="1">Uncharacterized protein</fullName>
    </submittedName>
</protein>
<evidence type="ECO:0000313" key="2">
    <source>
        <dbReference type="Proteomes" id="UP000814033"/>
    </source>
</evidence>
<keyword evidence="2" id="KW-1185">Reference proteome</keyword>
<dbReference type="EMBL" id="MU275954">
    <property type="protein sequence ID" value="KAI0045323.1"/>
    <property type="molecule type" value="Genomic_DNA"/>
</dbReference>
<reference evidence="1" key="2">
    <citation type="journal article" date="2022" name="New Phytol.">
        <title>Evolutionary transition to the ectomycorrhizal habit in the genomes of a hyperdiverse lineage of mushroom-forming fungi.</title>
        <authorList>
            <person name="Looney B."/>
            <person name="Miyauchi S."/>
            <person name="Morin E."/>
            <person name="Drula E."/>
            <person name="Courty P.E."/>
            <person name="Kohler A."/>
            <person name="Kuo A."/>
            <person name="LaButti K."/>
            <person name="Pangilinan J."/>
            <person name="Lipzen A."/>
            <person name="Riley R."/>
            <person name="Andreopoulos W."/>
            <person name="He G."/>
            <person name="Johnson J."/>
            <person name="Nolan M."/>
            <person name="Tritt A."/>
            <person name="Barry K.W."/>
            <person name="Grigoriev I.V."/>
            <person name="Nagy L.G."/>
            <person name="Hibbett D."/>
            <person name="Henrissat B."/>
            <person name="Matheny P.B."/>
            <person name="Labbe J."/>
            <person name="Martin F.M."/>
        </authorList>
    </citation>
    <scope>NUCLEOTIDE SEQUENCE</scope>
    <source>
        <strain evidence="1">FP105234-sp</strain>
    </source>
</reference>
<dbReference type="Proteomes" id="UP000814033">
    <property type="component" value="Unassembled WGS sequence"/>
</dbReference>
<feature type="non-terminal residue" evidence="1">
    <location>
        <position position="109"/>
    </location>
</feature>
<gene>
    <name evidence="1" type="ORF">FA95DRAFT_1461908</name>
</gene>
<reference evidence="1" key="1">
    <citation type="submission" date="2021-02" db="EMBL/GenBank/DDBJ databases">
        <authorList>
            <consortium name="DOE Joint Genome Institute"/>
            <person name="Ahrendt S."/>
            <person name="Looney B.P."/>
            <person name="Miyauchi S."/>
            <person name="Morin E."/>
            <person name="Drula E."/>
            <person name="Courty P.E."/>
            <person name="Chicoki N."/>
            <person name="Fauchery L."/>
            <person name="Kohler A."/>
            <person name="Kuo A."/>
            <person name="Labutti K."/>
            <person name="Pangilinan J."/>
            <person name="Lipzen A."/>
            <person name="Riley R."/>
            <person name="Andreopoulos W."/>
            <person name="He G."/>
            <person name="Johnson J."/>
            <person name="Barry K.W."/>
            <person name="Grigoriev I.V."/>
            <person name="Nagy L."/>
            <person name="Hibbett D."/>
            <person name="Henrissat B."/>
            <person name="Matheny P.B."/>
            <person name="Labbe J."/>
            <person name="Martin F."/>
        </authorList>
    </citation>
    <scope>NUCLEOTIDE SEQUENCE</scope>
    <source>
        <strain evidence="1">FP105234-sp</strain>
    </source>
</reference>
<comment type="caution">
    <text evidence="1">The sequence shown here is derived from an EMBL/GenBank/DDBJ whole genome shotgun (WGS) entry which is preliminary data.</text>
</comment>
<proteinExistence type="predicted"/>
<accession>A0ACB8RP89</accession>